<reference evidence="2" key="1">
    <citation type="submission" date="2011-02" db="EMBL/GenBank/DDBJ databases">
        <title>The genome of the leaf-cutting ant Acromyrmex echinatior suggests key adaptations to social evolution and fungus farming.</title>
        <authorList>
            <person name="Nygaard S."/>
            <person name="Zhang G."/>
        </authorList>
    </citation>
    <scope>NUCLEOTIDE SEQUENCE</scope>
</reference>
<feature type="region of interest" description="Disordered" evidence="1">
    <location>
        <begin position="76"/>
        <end position="105"/>
    </location>
</feature>
<dbReference type="Proteomes" id="UP000007755">
    <property type="component" value="Unassembled WGS sequence"/>
</dbReference>
<dbReference type="AlphaFoldDB" id="F4W8S8"/>
<protein>
    <submittedName>
        <fullName evidence="2">Uncharacterized protein</fullName>
    </submittedName>
</protein>
<evidence type="ECO:0000256" key="1">
    <source>
        <dbReference type="SAM" id="MobiDB-lite"/>
    </source>
</evidence>
<accession>F4W8S8</accession>
<evidence type="ECO:0000313" key="2">
    <source>
        <dbReference type="EMBL" id="EGI69395.1"/>
    </source>
</evidence>
<dbReference type="EMBL" id="GL887917">
    <property type="protein sequence ID" value="EGI69395.1"/>
    <property type="molecule type" value="Genomic_DNA"/>
</dbReference>
<gene>
    <name evidence="2" type="ORF">G5I_01863</name>
</gene>
<keyword evidence="3" id="KW-1185">Reference proteome</keyword>
<dbReference type="InParanoid" id="F4W8S8"/>
<organism evidence="3">
    <name type="scientific">Acromyrmex echinatior</name>
    <name type="common">Panamanian leafcutter ant</name>
    <name type="synonym">Acromyrmex octospinosus echinatior</name>
    <dbReference type="NCBI Taxonomy" id="103372"/>
    <lineage>
        <taxon>Eukaryota</taxon>
        <taxon>Metazoa</taxon>
        <taxon>Ecdysozoa</taxon>
        <taxon>Arthropoda</taxon>
        <taxon>Hexapoda</taxon>
        <taxon>Insecta</taxon>
        <taxon>Pterygota</taxon>
        <taxon>Neoptera</taxon>
        <taxon>Endopterygota</taxon>
        <taxon>Hymenoptera</taxon>
        <taxon>Apocrita</taxon>
        <taxon>Aculeata</taxon>
        <taxon>Formicoidea</taxon>
        <taxon>Formicidae</taxon>
        <taxon>Myrmicinae</taxon>
        <taxon>Acromyrmex</taxon>
    </lineage>
</organism>
<proteinExistence type="predicted"/>
<feature type="compositionally biased region" description="Basic and acidic residues" evidence="1">
    <location>
        <begin position="20"/>
        <end position="34"/>
    </location>
</feature>
<sequence>MLGVQVQIGDNACWRQGNLESKDQSDTQSIHEMEDPPPEETGQSQPSSSREPIFQLTRISGCPGTPVIRMPCTEGERAFPPAGISGCRYGRSRLPRNGGRIFRRG</sequence>
<name>F4W8S8_ACREC</name>
<feature type="compositionally biased region" description="Polar residues" evidence="1">
    <location>
        <begin position="41"/>
        <end position="50"/>
    </location>
</feature>
<evidence type="ECO:0000313" key="3">
    <source>
        <dbReference type="Proteomes" id="UP000007755"/>
    </source>
</evidence>
<feature type="region of interest" description="Disordered" evidence="1">
    <location>
        <begin position="15"/>
        <end position="52"/>
    </location>
</feature>